<dbReference type="GO" id="GO:0006366">
    <property type="term" value="P:transcription by RNA polymerase II"/>
    <property type="evidence" value="ECO:0007669"/>
    <property type="project" value="InterPro"/>
</dbReference>
<evidence type="ECO:0008006" key="6">
    <source>
        <dbReference type="Google" id="ProtNLM"/>
    </source>
</evidence>
<proteinExistence type="predicted"/>
<dbReference type="InterPro" id="IPR039913">
    <property type="entry name" value="RPAP1/Rba50"/>
</dbReference>
<feature type="compositionally biased region" description="Pro residues" evidence="1">
    <location>
        <begin position="144"/>
        <end position="154"/>
    </location>
</feature>
<evidence type="ECO:0000313" key="5">
    <source>
        <dbReference type="Proteomes" id="UP001221142"/>
    </source>
</evidence>
<accession>A0AAD7BUC2</accession>
<reference evidence="4" key="1">
    <citation type="submission" date="2023-03" db="EMBL/GenBank/DDBJ databases">
        <title>Massive genome expansion in bonnet fungi (Mycena s.s.) driven by repeated elements and novel gene families across ecological guilds.</title>
        <authorList>
            <consortium name="Lawrence Berkeley National Laboratory"/>
            <person name="Harder C.B."/>
            <person name="Miyauchi S."/>
            <person name="Viragh M."/>
            <person name="Kuo A."/>
            <person name="Thoen E."/>
            <person name="Andreopoulos B."/>
            <person name="Lu D."/>
            <person name="Skrede I."/>
            <person name="Drula E."/>
            <person name="Henrissat B."/>
            <person name="Morin E."/>
            <person name="Kohler A."/>
            <person name="Barry K."/>
            <person name="LaButti K."/>
            <person name="Morin E."/>
            <person name="Salamov A."/>
            <person name="Lipzen A."/>
            <person name="Mereny Z."/>
            <person name="Hegedus B."/>
            <person name="Baldrian P."/>
            <person name="Stursova M."/>
            <person name="Weitz H."/>
            <person name="Taylor A."/>
            <person name="Grigoriev I.V."/>
            <person name="Nagy L.G."/>
            <person name="Martin F."/>
            <person name="Kauserud H."/>
        </authorList>
    </citation>
    <scope>NUCLEOTIDE SEQUENCE</scope>
    <source>
        <strain evidence="4">9284</strain>
    </source>
</reference>
<comment type="caution">
    <text evidence="4">The sequence shown here is derived from an EMBL/GenBank/DDBJ whole genome shotgun (WGS) entry which is preliminary data.</text>
</comment>
<feature type="region of interest" description="Disordered" evidence="1">
    <location>
        <begin position="181"/>
        <end position="203"/>
    </location>
</feature>
<feature type="domain" description="RPAP1 C-terminal" evidence="2">
    <location>
        <begin position="261"/>
        <end position="326"/>
    </location>
</feature>
<evidence type="ECO:0000313" key="4">
    <source>
        <dbReference type="EMBL" id="KAJ7630335.1"/>
    </source>
</evidence>
<feature type="region of interest" description="Disordered" evidence="1">
    <location>
        <begin position="139"/>
        <end position="165"/>
    </location>
</feature>
<feature type="domain" description="RPAP1/MINIYO-like TPR repeats" evidence="3">
    <location>
        <begin position="946"/>
        <end position="1074"/>
    </location>
</feature>
<dbReference type="PANTHER" id="PTHR21483:SF18">
    <property type="entry name" value="RNA POLYMERASE II-ASSOCIATED PROTEIN 1"/>
    <property type="match status" value="1"/>
</dbReference>
<dbReference type="EMBL" id="JARKIF010000009">
    <property type="protein sequence ID" value="KAJ7630335.1"/>
    <property type="molecule type" value="Genomic_DNA"/>
</dbReference>
<protein>
    <recommendedName>
        <fullName evidence="6">RNA polymerase II-associated protein 1 C-terminal domain-containing protein</fullName>
    </recommendedName>
</protein>
<dbReference type="InterPro" id="IPR013929">
    <property type="entry name" value="RPAP1_C"/>
</dbReference>
<name>A0AAD7BUC2_9AGAR</name>
<evidence type="ECO:0000259" key="3">
    <source>
        <dbReference type="Pfam" id="PF25766"/>
    </source>
</evidence>
<dbReference type="PANTHER" id="PTHR21483">
    <property type="entry name" value="RNA POLYMERASE II-ASSOCIATED PROTEIN 1"/>
    <property type="match status" value="1"/>
</dbReference>
<keyword evidence="5" id="KW-1185">Reference proteome</keyword>
<dbReference type="Pfam" id="PF25766">
    <property type="entry name" value="TPR_RPAP1"/>
    <property type="match status" value="1"/>
</dbReference>
<feature type="region of interest" description="Disordered" evidence="1">
    <location>
        <begin position="1"/>
        <end position="79"/>
    </location>
</feature>
<feature type="compositionally biased region" description="Low complexity" evidence="1">
    <location>
        <begin position="14"/>
        <end position="27"/>
    </location>
</feature>
<evidence type="ECO:0000259" key="2">
    <source>
        <dbReference type="Pfam" id="PF08620"/>
    </source>
</evidence>
<evidence type="ECO:0000256" key="1">
    <source>
        <dbReference type="SAM" id="MobiDB-lite"/>
    </source>
</evidence>
<dbReference type="AlphaFoldDB" id="A0AAD7BUC2"/>
<organism evidence="4 5">
    <name type="scientific">Roridomyces roridus</name>
    <dbReference type="NCBI Taxonomy" id="1738132"/>
    <lineage>
        <taxon>Eukaryota</taxon>
        <taxon>Fungi</taxon>
        <taxon>Dikarya</taxon>
        <taxon>Basidiomycota</taxon>
        <taxon>Agaricomycotina</taxon>
        <taxon>Agaricomycetes</taxon>
        <taxon>Agaricomycetidae</taxon>
        <taxon>Agaricales</taxon>
        <taxon>Marasmiineae</taxon>
        <taxon>Mycenaceae</taxon>
        <taxon>Roridomyces</taxon>
    </lineage>
</organism>
<dbReference type="Pfam" id="PF08620">
    <property type="entry name" value="RPAP1_C"/>
    <property type="match status" value="1"/>
</dbReference>
<gene>
    <name evidence="4" type="ORF">FB45DRAFT_915219</name>
</gene>
<sequence length="1177" mass="127355">MASLVGDVFERTPSSSKAASAFTKASAQTGFPQAPHRSKKSAFARAREAKAAPRGHVPVVGPSNAAERTRKRVVAMTEEEREEERRDILEKFGPGIGDLLQRVRDARSKAGHGAVTSLEEVNLQFREVHCFAIPNQIAQRKSGPLPPALSPVPSPASTRPTSRASRKLRFAEVLPDDVHVYESAPPSPRKKALALPPPTDDSDVVSLGTFASSSRATDEPVEGTPEDIRRRFFPSAPAHNADLAWMMEDVLPSASTERATLRFDLTGNPLAESLHSSLPTHLGLHHHAPDADGVQRAGYTLDDVFMTSRSGVKAQRAAGMRMLAGMARWAAAVRRGDVEPVDSVGNLSELKARILAAAVEALSERGNLGAHAIEVVWECIVGYAEVDETLNPDLGRDISGVELGATDLTVPLAHLLSQLTESTSELSSTASQTRILAILLRLARQTNEIATAIVSTPSLVSSLLRTFLLANSPSAPTDAALALDLLTTLAASTLNTADALLRFVAVLPPPTAAVLAGTLAFYATLASYGLYSHIAGTAQEPLARLSAYVQSPGTERSVRKAWAEVIAAWIVCAGHDILWSQVAAWRWGQDVLTLRDVLGVATAEWDVWTAIWSAEAAWLEGSRINGVRGGEAERQECLAVIRPGFEADGGKENTIVRAAMGALDAGLDRFERGGAPKLRAIGVYAETLTGAIRLWLACLPPVSDVPLAAPPFALPFSQLTKLCAKLVTHPLWSRVQKCGPGYVLFRPLASLLSIYLQLSQRLPDVSQDVWMAQALAILSRLLPGDEEFALTVAQQVFELLTPQWALSHGLNVAQAVWDKGGLAPIKPFLLGAIQPKFDVHIGPACLSPSSIQTATTLRLPAPLVAFSRRDFGLPISRDWTLSPLDHLLRSGTSTVFGNLPAGWDASEVDITRAALLLTEISRQLASRFSFAEFVLTQEEAVFGCMKVFMLEHAEEVFRDRVVGQLMDVLLAPFSEVAAGFLGTSTPFYQYYTDFVALYDAISFSHPTFARLLLPPTSMRYALDYRRHLWNDFSHILKTIRTNPEDMIAADLAEFMWPVESDPQMVAAYLGALIKVPLQGFPRILALHHVACNIWPDLRTGELAGNGDRAEKLLRVVVDQGGLEVITDVVRYQQKPAGPVRLPPDCFDLGADGRAARLTFIERVGGAVLSGRVEGLLK</sequence>
<dbReference type="InterPro" id="IPR057989">
    <property type="entry name" value="TPR_RPAP1/MINIYO-like"/>
</dbReference>
<dbReference type="Proteomes" id="UP001221142">
    <property type="component" value="Unassembled WGS sequence"/>
</dbReference>